<feature type="domain" description="Glycosyltransferase 2-like" evidence="1">
    <location>
        <begin position="17"/>
        <end position="177"/>
    </location>
</feature>
<dbReference type="PANTHER" id="PTHR22916">
    <property type="entry name" value="GLYCOSYLTRANSFERASE"/>
    <property type="match status" value="1"/>
</dbReference>
<evidence type="ECO:0008006" key="5">
    <source>
        <dbReference type="Google" id="ProtNLM"/>
    </source>
</evidence>
<keyword evidence="4" id="KW-1185">Reference proteome</keyword>
<dbReference type="Pfam" id="PF00535">
    <property type="entry name" value="Glycos_transf_2"/>
    <property type="match status" value="1"/>
</dbReference>
<dbReference type="CDD" id="cd00761">
    <property type="entry name" value="Glyco_tranf_GTA_type"/>
    <property type="match status" value="1"/>
</dbReference>
<dbReference type="EMBL" id="BMVO01000001">
    <property type="protein sequence ID" value="GHA87704.1"/>
    <property type="molecule type" value="Genomic_DNA"/>
</dbReference>
<evidence type="ECO:0000313" key="4">
    <source>
        <dbReference type="Proteomes" id="UP000599437"/>
    </source>
</evidence>
<gene>
    <name evidence="3" type="ORF">GCM10010346_08170</name>
</gene>
<feature type="domain" description="TarS/TarP linker" evidence="2">
    <location>
        <begin position="235"/>
        <end position="327"/>
    </location>
</feature>
<accession>A0ABQ3DGX9</accession>
<dbReference type="InterPro" id="IPR029044">
    <property type="entry name" value="Nucleotide-diphossugar_trans"/>
</dbReference>
<dbReference type="PANTHER" id="PTHR22916:SF3">
    <property type="entry name" value="UDP-GLCNAC:BETAGAL BETA-1,3-N-ACETYLGLUCOSAMINYLTRANSFERASE-LIKE PROTEIN 1"/>
    <property type="match status" value="1"/>
</dbReference>
<proteinExistence type="predicted"/>
<dbReference type="SUPFAM" id="SSF53448">
    <property type="entry name" value="Nucleotide-diphospho-sugar transferases"/>
    <property type="match status" value="1"/>
</dbReference>
<dbReference type="Proteomes" id="UP000599437">
    <property type="component" value="Unassembled WGS sequence"/>
</dbReference>
<dbReference type="Gene3D" id="3.90.550.10">
    <property type="entry name" value="Spore Coat Polysaccharide Biosynthesis Protein SpsA, Chain A"/>
    <property type="match status" value="1"/>
</dbReference>
<dbReference type="InterPro" id="IPR054028">
    <property type="entry name" value="TarS/TarP_linker"/>
</dbReference>
<organism evidence="3 4">
    <name type="scientific">Streptomyces chryseus</name>
    <dbReference type="NCBI Taxonomy" id="68186"/>
    <lineage>
        <taxon>Bacteria</taxon>
        <taxon>Bacillati</taxon>
        <taxon>Actinomycetota</taxon>
        <taxon>Actinomycetes</taxon>
        <taxon>Kitasatosporales</taxon>
        <taxon>Streptomycetaceae</taxon>
        <taxon>Streptomyces</taxon>
    </lineage>
</organism>
<comment type="caution">
    <text evidence="3">The sequence shown here is derived from an EMBL/GenBank/DDBJ whole genome shotgun (WGS) entry which is preliminary data.</text>
</comment>
<sequence>MNENETGMAAVEIPDVTVIIGAYEAMPYLIPCLKSVEAQTLGADRIEIVAVNDGSTDGTGEYLDEFAARSKVSTRVVHQENSGGPSGPRNVGLDMARGRYVFFLDADDYLGDEALERMVAMADRNGTDVVLGKIEGIGRGAPKSMFGRTLERTDLFSSNIKFTLSAEKLFRRELLEKHRMRFDQQLYTGEDARFTLEAYVRSNGVSIVADYVCLYIVRRDDGKHITQSGSYAMRFDSATALMDLIADFFPPGEQRDELMIRPFVITLLPQFDHRWLKAKTGTRQDKLELAQPLTDKYWTPGVARRLKVPERLRLHYVAEGRADLLEEHLRFLQAKEVPEVVRKGREGKPYLAYPHFGDKEAGVPDEMYAVTVPEWVDGVRVSVPKAGKPKPSFARRVVRKLRRMARGTAAGRPARS</sequence>
<name>A0ABQ3DGX9_9ACTN</name>
<dbReference type="Pfam" id="PF22181">
    <property type="entry name" value="TarS_linker"/>
    <property type="match status" value="1"/>
</dbReference>
<reference evidence="4" key="1">
    <citation type="journal article" date="2019" name="Int. J. Syst. Evol. Microbiol.">
        <title>The Global Catalogue of Microorganisms (GCM) 10K type strain sequencing project: providing services to taxonomists for standard genome sequencing and annotation.</title>
        <authorList>
            <consortium name="The Broad Institute Genomics Platform"/>
            <consortium name="The Broad Institute Genome Sequencing Center for Infectious Disease"/>
            <person name="Wu L."/>
            <person name="Ma J."/>
        </authorList>
    </citation>
    <scope>NUCLEOTIDE SEQUENCE [LARGE SCALE GENOMIC DNA]</scope>
    <source>
        <strain evidence="4">JCM 4737</strain>
    </source>
</reference>
<evidence type="ECO:0000313" key="3">
    <source>
        <dbReference type="EMBL" id="GHA87704.1"/>
    </source>
</evidence>
<evidence type="ECO:0000259" key="2">
    <source>
        <dbReference type="Pfam" id="PF22181"/>
    </source>
</evidence>
<protein>
    <recommendedName>
        <fullName evidence="5">Glycosyl transferase</fullName>
    </recommendedName>
</protein>
<dbReference type="InterPro" id="IPR001173">
    <property type="entry name" value="Glyco_trans_2-like"/>
</dbReference>
<evidence type="ECO:0000259" key="1">
    <source>
        <dbReference type="Pfam" id="PF00535"/>
    </source>
</evidence>